<dbReference type="CDD" id="cd07814">
    <property type="entry name" value="SRPBCC_CalC_Aha1-like"/>
    <property type="match status" value="1"/>
</dbReference>
<evidence type="ECO:0000259" key="2">
    <source>
        <dbReference type="Pfam" id="PF08327"/>
    </source>
</evidence>
<keyword evidence="4" id="KW-1185">Reference proteome</keyword>
<dbReference type="InterPro" id="IPR013538">
    <property type="entry name" value="ASHA1/2-like_C"/>
</dbReference>
<dbReference type="InterPro" id="IPR023393">
    <property type="entry name" value="START-like_dom_sf"/>
</dbReference>
<sequence>MSTPPIVKIVRRYQAAAEKVFDAWLDLGMLSRWMFGPDMRDEEIVRLTLDARPGGRFSFVVRRGDQEIDHVGQYLEIERPRRLKFTWGLAGMSVDESWVTIDIVADGGACELTLTHELDPAWSDYADRTKQGWTMMCGKLAEVLER</sequence>
<comment type="similarity">
    <text evidence="1">Belongs to the AHA1 family.</text>
</comment>
<dbReference type="AlphaFoldDB" id="A0A975G9M3"/>
<evidence type="ECO:0000313" key="3">
    <source>
        <dbReference type="EMBL" id="QUE51260.1"/>
    </source>
</evidence>
<protein>
    <submittedName>
        <fullName evidence="3">SRPBCC domain-containing protein</fullName>
    </submittedName>
</protein>
<evidence type="ECO:0000256" key="1">
    <source>
        <dbReference type="ARBA" id="ARBA00006817"/>
    </source>
</evidence>
<name>A0A975G9M3_9BACT</name>
<feature type="domain" description="Activator of Hsp90 ATPase homologue 1/2-like C-terminal" evidence="2">
    <location>
        <begin position="15"/>
        <end position="145"/>
    </location>
</feature>
<dbReference type="Pfam" id="PF08327">
    <property type="entry name" value="AHSA1"/>
    <property type="match status" value="1"/>
</dbReference>
<organism evidence="3 4">
    <name type="scientific">Luteolibacter ambystomatis</name>
    <dbReference type="NCBI Taxonomy" id="2824561"/>
    <lineage>
        <taxon>Bacteria</taxon>
        <taxon>Pseudomonadati</taxon>
        <taxon>Verrucomicrobiota</taxon>
        <taxon>Verrucomicrobiia</taxon>
        <taxon>Verrucomicrobiales</taxon>
        <taxon>Verrucomicrobiaceae</taxon>
        <taxon>Luteolibacter</taxon>
    </lineage>
</organism>
<dbReference type="Gene3D" id="3.30.530.20">
    <property type="match status" value="1"/>
</dbReference>
<dbReference type="Proteomes" id="UP000676169">
    <property type="component" value="Chromosome"/>
</dbReference>
<dbReference type="RefSeq" id="WP_211631399.1">
    <property type="nucleotide sequence ID" value="NZ_CP073100.1"/>
</dbReference>
<proteinExistence type="inferred from homology"/>
<accession>A0A975G9M3</accession>
<evidence type="ECO:0000313" key="4">
    <source>
        <dbReference type="Proteomes" id="UP000676169"/>
    </source>
</evidence>
<reference evidence="3" key="1">
    <citation type="submission" date="2021-04" db="EMBL/GenBank/DDBJ databases">
        <title>Luteolibacter sp. 32A isolated from the skin of an Anderson's salamander (Ambystoma andersonii).</title>
        <authorList>
            <person name="Spergser J."/>
            <person name="Busse H.-J."/>
        </authorList>
    </citation>
    <scope>NUCLEOTIDE SEQUENCE</scope>
    <source>
        <strain evidence="3">32A</strain>
    </source>
</reference>
<dbReference type="KEGG" id="lamb:KBB96_20695"/>
<dbReference type="SUPFAM" id="SSF55961">
    <property type="entry name" value="Bet v1-like"/>
    <property type="match status" value="1"/>
</dbReference>
<gene>
    <name evidence="3" type="ORF">KBB96_20695</name>
</gene>
<dbReference type="EMBL" id="CP073100">
    <property type="protein sequence ID" value="QUE51260.1"/>
    <property type="molecule type" value="Genomic_DNA"/>
</dbReference>